<evidence type="ECO:0000313" key="1">
    <source>
        <dbReference type="EMBL" id="AHI52522.1"/>
    </source>
</evidence>
<dbReference type="RefSeq" id="WP_025362764.1">
    <property type="nucleotide sequence ID" value="NZ_CP006681.1"/>
</dbReference>
<organism evidence="1 2">
    <name type="scientific">Spiroplasma culicicola AES-1</name>
    <dbReference type="NCBI Taxonomy" id="1276246"/>
    <lineage>
        <taxon>Bacteria</taxon>
        <taxon>Bacillati</taxon>
        <taxon>Mycoplasmatota</taxon>
        <taxon>Mollicutes</taxon>
        <taxon>Entomoplasmatales</taxon>
        <taxon>Spiroplasmataceae</taxon>
        <taxon>Spiroplasma</taxon>
    </lineage>
</organism>
<dbReference type="PATRIC" id="fig|1276246.3.peg.180"/>
<dbReference type="AlphaFoldDB" id="W6A699"/>
<dbReference type="STRING" id="1276246.SCULI_v1c01810"/>
<reference evidence="1 2" key="1">
    <citation type="journal article" date="2014" name="Genome Biol. Evol.">
        <title>Molecular evolution of the substrate utilization strategies and putative virulence factors in mosquito-associated Spiroplasma species.</title>
        <authorList>
            <person name="Chang T.H."/>
            <person name="Lo W.S."/>
            <person name="Ku C."/>
            <person name="Chen L.L."/>
            <person name="Kuo C.H."/>
        </authorList>
    </citation>
    <scope>NUCLEOTIDE SEQUENCE [LARGE SCALE GENOMIC DNA]</scope>
    <source>
        <strain evidence="1">AES-1</strain>
    </source>
</reference>
<dbReference type="HOGENOM" id="CLU_764844_0_0_14"/>
<gene>
    <name evidence="1" type="ORF">SCULI_v1c01810</name>
</gene>
<dbReference type="Proteomes" id="UP000019267">
    <property type="component" value="Chromosome"/>
</dbReference>
<dbReference type="OrthoDB" id="387818at2"/>
<name>W6A699_9MOLU</name>
<dbReference type="KEGG" id="scq:SCULI_v1c01810"/>
<keyword evidence="2" id="KW-1185">Reference proteome</keyword>
<protein>
    <submittedName>
        <fullName evidence="1">Uncharacterized protein</fullName>
    </submittedName>
</protein>
<evidence type="ECO:0000313" key="2">
    <source>
        <dbReference type="Proteomes" id="UP000019267"/>
    </source>
</evidence>
<dbReference type="EMBL" id="CP006681">
    <property type="protein sequence ID" value="AHI52522.1"/>
    <property type="molecule type" value="Genomic_DNA"/>
</dbReference>
<sequence length="363" mass="42337">MSMSAEEILLNCKKQFEFIKTDINTLLAYIQELLEECHQIDNSNFYTEKLESLIKKVKDEILDLQKADDYAKEVEGQTHVATERYHEIQRYAERKRELIAEFKAEVFALKKDITVKEQDAMVKNLNDSLYNSFDDLKREIINFYETVDDRTIIQNYFNEFETVLRNKDKSQLLEIVANHLNEQKQSTKFITKQMINSSIQLYDNDKDVVNAIKDDAKVFLTESNDSNLFDQAKQFFIKASKSAENEAIRKDNVIKIVNAIRAVGYIVDENNIRKLEEKNLILIHGEKVTGETADFAVRLDGSFVYNYEGFEGHEHDVDADAFLQKLREQGIQSSEEFNKQYREPKYIAKNKAIINNKKTNSSK</sequence>
<proteinExistence type="predicted"/>
<accession>W6A699</accession>